<evidence type="ECO:0000256" key="10">
    <source>
        <dbReference type="ARBA" id="ARBA00038150"/>
    </source>
</evidence>
<protein>
    <submittedName>
        <fullName evidence="11">Uncharacterized protein</fullName>
    </submittedName>
</protein>
<evidence type="ECO:0000313" key="11">
    <source>
        <dbReference type="EMBL" id="KAK2158183.1"/>
    </source>
</evidence>
<gene>
    <name evidence="11" type="ORF">LSH36_175g05004</name>
</gene>
<dbReference type="Proteomes" id="UP001208570">
    <property type="component" value="Unassembled WGS sequence"/>
</dbReference>
<keyword evidence="9" id="KW-0325">Glycoprotein</keyword>
<dbReference type="PANTHER" id="PTHR19297">
    <property type="entry name" value="GLYCOSYLTRANSFERASE 14 FAMILY MEMBER"/>
    <property type="match status" value="1"/>
</dbReference>
<evidence type="ECO:0000256" key="5">
    <source>
        <dbReference type="ARBA" id="ARBA00022692"/>
    </source>
</evidence>
<evidence type="ECO:0000256" key="7">
    <source>
        <dbReference type="ARBA" id="ARBA00022989"/>
    </source>
</evidence>
<evidence type="ECO:0000256" key="6">
    <source>
        <dbReference type="ARBA" id="ARBA00022968"/>
    </source>
</evidence>
<evidence type="ECO:0000256" key="1">
    <source>
        <dbReference type="ARBA" id="ARBA00004606"/>
    </source>
</evidence>
<keyword evidence="5" id="KW-0812">Transmembrane</keyword>
<comment type="caution">
    <text evidence="11">The sequence shown here is derived from an EMBL/GenBank/DDBJ whole genome shotgun (WGS) entry which is preliminary data.</text>
</comment>
<dbReference type="InterPro" id="IPR003406">
    <property type="entry name" value="Glyco_trans_14"/>
</dbReference>
<dbReference type="Pfam" id="PF02485">
    <property type="entry name" value="Branch"/>
    <property type="match status" value="1"/>
</dbReference>
<sequence>MSYRFDRENGGLIMKKIVPSIYLGIIDTNRAESRREELLRMLPQINDEEIKKREQKVTTVQTIPDRDFLRLTRNCTSYRRRGYMTKPVSDEEERYPIAYVIQIYKDLVQIERLPMAIYRPHNWRNLERWRHLPTPSIPVRLVKGGCHFAVTRCFVRYILFDKRAHHFKNWTSKTYFPDEHYFQSFSHSPKTTGSWSLHP</sequence>
<name>A0AAD9N7D7_9ANNE</name>
<dbReference type="GO" id="GO:0016020">
    <property type="term" value="C:membrane"/>
    <property type="evidence" value="ECO:0007669"/>
    <property type="project" value="UniProtKB-SubCell"/>
</dbReference>
<keyword evidence="3" id="KW-0328">Glycosyltransferase</keyword>
<evidence type="ECO:0000256" key="2">
    <source>
        <dbReference type="ARBA" id="ARBA00004922"/>
    </source>
</evidence>
<keyword evidence="6" id="KW-0735">Signal-anchor</keyword>
<dbReference type="EMBL" id="JAODUP010000175">
    <property type="protein sequence ID" value="KAK2158183.1"/>
    <property type="molecule type" value="Genomic_DNA"/>
</dbReference>
<accession>A0AAD9N7D7</accession>
<evidence type="ECO:0000256" key="8">
    <source>
        <dbReference type="ARBA" id="ARBA00023136"/>
    </source>
</evidence>
<dbReference type="PANTHER" id="PTHR19297:SF191">
    <property type="entry name" value="PROTEIN XYLOSYLTRANSFERASE"/>
    <property type="match status" value="1"/>
</dbReference>
<evidence type="ECO:0000313" key="12">
    <source>
        <dbReference type="Proteomes" id="UP001208570"/>
    </source>
</evidence>
<keyword evidence="7" id="KW-1133">Transmembrane helix</keyword>
<comment type="subcellular location">
    <subcellularLocation>
        <location evidence="1">Membrane</location>
        <topology evidence="1">Single-pass type II membrane protein</topology>
    </subcellularLocation>
</comment>
<evidence type="ECO:0000256" key="9">
    <source>
        <dbReference type="ARBA" id="ARBA00023180"/>
    </source>
</evidence>
<comment type="pathway">
    <text evidence="2">Protein modification; protein glycosylation.</text>
</comment>
<evidence type="ECO:0000256" key="4">
    <source>
        <dbReference type="ARBA" id="ARBA00022679"/>
    </source>
</evidence>
<keyword evidence="4" id="KW-0808">Transferase</keyword>
<organism evidence="11 12">
    <name type="scientific">Paralvinella palmiformis</name>
    <dbReference type="NCBI Taxonomy" id="53620"/>
    <lineage>
        <taxon>Eukaryota</taxon>
        <taxon>Metazoa</taxon>
        <taxon>Spiralia</taxon>
        <taxon>Lophotrochozoa</taxon>
        <taxon>Annelida</taxon>
        <taxon>Polychaeta</taxon>
        <taxon>Sedentaria</taxon>
        <taxon>Canalipalpata</taxon>
        <taxon>Terebellida</taxon>
        <taxon>Terebelliformia</taxon>
        <taxon>Alvinellidae</taxon>
        <taxon>Paralvinella</taxon>
    </lineage>
</organism>
<dbReference type="GO" id="GO:0008375">
    <property type="term" value="F:acetylglucosaminyltransferase activity"/>
    <property type="evidence" value="ECO:0007669"/>
    <property type="project" value="TreeGrafter"/>
</dbReference>
<comment type="similarity">
    <text evidence="10">Belongs to the glycosyltransferase 14 family.</text>
</comment>
<dbReference type="AlphaFoldDB" id="A0AAD9N7D7"/>
<proteinExistence type="inferred from homology"/>
<keyword evidence="12" id="KW-1185">Reference proteome</keyword>
<reference evidence="11" key="1">
    <citation type="journal article" date="2023" name="Mol. Biol. Evol.">
        <title>Third-Generation Sequencing Reveals the Adaptive Role of the Epigenome in Three Deep-Sea Polychaetes.</title>
        <authorList>
            <person name="Perez M."/>
            <person name="Aroh O."/>
            <person name="Sun Y."/>
            <person name="Lan Y."/>
            <person name="Juniper S.K."/>
            <person name="Young C.R."/>
            <person name="Angers B."/>
            <person name="Qian P.Y."/>
        </authorList>
    </citation>
    <scope>NUCLEOTIDE SEQUENCE</scope>
    <source>
        <strain evidence="11">P08H-3</strain>
    </source>
</reference>
<keyword evidence="8" id="KW-0472">Membrane</keyword>
<evidence type="ECO:0000256" key="3">
    <source>
        <dbReference type="ARBA" id="ARBA00022676"/>
    </source>
</evidence>